<keyword evidence="3" id="KW-1185">Reference proteome</keyword>
<dbReference type="EMBL" id="JARVII010000017">
    <property type="protein sequence ID" value="MDG9699793.1"/>
    <property type="molecule type" value="Genomic_DNA"/>
</dbReference>
<feature type="region of interest" description="Disordered" evidence="1">
    <location>
        <begin position="23"/>
        <end position="48"/>
    </location>
</feature>
<proteinExistence type="predicted"/>
<evidence type="ECO:0000313" key="3">
    <source>
        <dbReference type="Proteomes" id="UP001237156"/>
    </source>
</evidence>
<name>A0AAW6RHH1_9BURK</name>
<organism evidence="2 3">
    <name type="scientific">Ottowia cancrivicina</name>
    <dbReference type="NCBI Taxonomy" id="3040346"/>
    <lineage>
        <taxon>Bacteria</taxon>
        <taxon>Pseudomonadati</taxon>
        <taxon>Pseudomonadota</taxon>
        <taxon>Betaproteobacteria</taxon>
        <taxon>Burkholderiales</taxon>
        <taxon>Comamonadaceae</taxon>
        <taxon>Ottowia</taxon>
    </lineage>
</organism>
<dbReference type="Proteomes" id="UP001237156">
    <property type="component" value="Unassembled WGS sequence"/>
</dbReference>
<protein>
    <submittedName>
        <fullName evidence="2">Uncharacterized protein</fullName>
    </submittedName>
</protein>
<dbReference type="AlphaFoldDB" id="A0AAW6RHH1"/>
<feature type="compositionally biased region" description="Basic and acidic residues" evidence="1">
    <location>
        <begin position="23"/>
        <end position="34"/>
    </location>
</feature>
<reference evidence="2 3" key="1">
    <citation type="submission" date="2023-04" db="EMBL/GenBank/DDBJ databases">
        <title>Ottowia paracancer sp. nov., isolated from human stomach.</title>
        <authorList>
            <person name="Song Y."/>
        </authorList>
    </citation>
    <scope>NUCLEOTIDE SEQUENCE [LARGE SCALE GENOMIC DNA]</scope>
    <source>
        <strain evidence="2 3">10c7w1</strain>
    </source>
</reference>
<sequence length="79" mass="8729">MEPKGPQVLVEWARGAIESRAIEGLKKERPKPAREQALTPAPRNREQSSKLVPALGVNYIVEADEQTALLRAEEALKVV</sequence>
<accession>A0AAW6RHH1</accession>
<dbReference type="RefSeq" id="WP_279524629.1">
    <property type="nucleotide sequence ID" value="NZ_JARVII010000017.1"/>
</dbReference>
<evidence type="ECO:0000313" key="2">
    <source>
        <dbReference type="EMBL" id="MDG9699793.1"/>
    </source>
</evidence>
<gene>
    <name evidence="2" type="ORF">QB898_08750</name>
</gene>
<evidence type="ECO:0000256" key="1">
    <source>
        <dbReference type="SAM" id="MobiDB-lite"/>
    </source>
</evidence>
<comment type="caution">
    <text evidence="2">The sequence shown here is derived from an EMBL/GenBank/DDBJ whole genome shotgun (WGS) entry which is preliminary data.</text>
</comment>